<feature type="domain" description="DUF6630" evidence="1">
    <location>
        <begin position="5"/>
        <end position="164"/>
    </location>
</feature>
<proteinExistence type="predicted"/>
<dbReference type="EMBL" id="JAVYAA010000007">
    <property type="protein sequence ID" value="MDT8979209.1"/>
    <property type="molecule type" value="Genomic_DNA"/>
</dbReference>
<dbReference type="Pfam" id="PF20335">
    <property type="entry name" value="DUF6630"/>
    <property type="match status" value="1"/>
</dbReference>
<dbReference type="InterPro" id="IPR046582">
    <property type="entry name" value="DUF6630"/>
</dbReference>
<gene>
    <name evidence="2" type="ORF">RQP50_23510</name>
</gene>
<dbReference type="RefSeq" id="WP_315746925.1">
    <property type="nucleotide sequence ID" value="NZ_JAVYAA010000007.1"/>
</dbReference>
<protein>
    <recommendedName>
        <fullName evidence="1">DUF6630 domain-containing protein</fullName>
    </recommendedName>
</protein>
<sequence length="182" mass="20863">MNAMLLLVQRLSCDVEEEIYSEVSLALENPEAYFEKFKDRLDERGIDSPINQLAWISLVDALLEHDLAFEIDWKESGLYLCDVVDELLDRKKMACISWEDFEDGEFDELPTSQYLNEISKRLSEKGISLACLDMESDCYVLITVPSTDINEIKELAQEAGYRIQDSFEVEDEDGTTMNGFCS</sequence>
<dbReference type="Proteomes" id="UP001250538">
    <property type="component" value="Unassembled WGS sequence"/>
</dbReference>
<evidence type="ECO:0000313" key="2">
    <source>
        <dbReference type="EMBL" id="MDT8979209.1"/>
    </source>
</evidence>
<evidence type="ECO:0000313" key="3">
    <source>
        <dbReference type="Proteomes" id="UP001250538"/>
    </source>
</evidence>
<keyword evidence="3" id="KW-1185">Reference proteome</keyword>
<dbReference type="AlphaFoldDB" id="A0AAJ2K2L7"/>
<comment type="caution">
    <text evidence="2">The sequence shown here is derived from an EMBL/GenBank/DDBJ whole genome shotgun (WGS) entry which is preliminary data.</text>
</comment>
<accession>A0AAJ2K2L7</accession>
<evidence type="ECO:0000259" key="1">
    <source>
        <dbReference type="Pfam" id="PF20335"/>
    </source>
</evidence>
<name>A0AAJ2K2L7_9BACL</name>
<organism evidence="2 3">
    <name type="scientific">Paenibacillus suaedae</name>
    <dbReference type="NCBI Taxonomy" id="3077233"/>
    <lineage>
        <taxon>Bacteria</taxon>
        <taxon>Bacillati</taxon>
        <taxon>Bacillota</taxon>
        <taxon>Bacilli</taxon>
        <taxon>Bacillales</taxon>
        <taxon>Paenibacillaceae</taxon>
        <taxon>Paenibacillus</taxon>
    </lineage>
</organism>
<reference evidence="3" key="1">
    <citation type="submission" date="2023-09" db="EMBL/GenBank/DDBJ databases">
        <title>Paenibacillus sp. chi10 Genome sequencing and assembly.</title>
        <authorList>
            <person name="Kim I."/>
        </authorList>
    </citation>
    <scope>NUCLEOTIDE SEQUENCE [LARGE SCALE GENOMIC DNA]</scope>
    <source>
        <strain evidence="3">chi10</strain>
    </source>
</reference>